<gene>
    <name evidence="5" type="primary">coaE</name>
    <name evidence="7" type="ORF">SAMN04488029_2617</name>
</gene>
<keyword evidence="5" id="KW-0963">Cytoplasm</keyword>
<dbReference type="InterPro" id="IPR027417">
    <property type="entry name" value="P-loop_NTPase"/>
</dbReference>
<dbReference type="Proteomes" id="UP000192472">
    <property type="component" value="Unassembled WGS sequence"/>
</dbReference>
<dbReference type="NCBIfam" id="TIGR00152">
    <property type="entry name" value="dephospho-CoA kinase"/>
    <property type="match status" value="1"/>
</dbReference>
<feature type="binding site" evidence="5">
    <location>
        <begin position="11"/>
        <end position="16"/>
    </location>
    <ligand>
        <name>ATP</name>
        <dbReference type="ChEBI" id="CHEBI:30616"/>
    </ligand>
</feature>
<comment type="subcellular location">
    <subcellularLocation>
        <location evidence="5">Cytoplasm</location>
    </subcellularLocation>
</comment>
<dbReference type="GO" id="GO:0005524">
    <property type="term" value="F:ATP binding"/>
    <property type="evidence" value="ECO:0007669"/>
    <property type="project" value="UniProtKB-UniRule"/>
</dbReference>
<keyword evidence="5" id="KW-0808">Transferase</keyword>
<dbReference type="PANTHER" id="PTHR10695:SF46">
    <property type="entry name" value="BIFUNCTIONAL COENZYME A SYNTHASE-RELATED"/>
    <property type="match status" value="1"/>
</dbReference>
<evidence type="ECO:0000313" key="8">
    <source>
        <dbReference type="Proteomes" id="UP000192472"/>
    </source>
</evidence>
<dbReference type="GO" id="GO:0005737">
    <property type="term" value="C:cytoplasm"/>
    <property type="evidence" value="ECO:0007669"/>
    <property type="project" value="UniProtKB-SubCell"/>
</dbReference>
<dbReference type="RefSeq" id="WP_084373290.1">
    <property type="nucleotide sequence ID" value="NZ_FWYF01000003.1"/>
</dbReference>
<comment type="function">
    <text evidence="5">Catalyzes the phosphorylation of the 3'-hydroxyl group of dephosphocoenzyme A to form coenzyme A.</text>
</comment>
<name>A0A1W2GH15_REIFA</name>
<evidence type="ECO:0000256" key="6">
    <source>
        <dbReference type="NCBIfam" id="TIGR00152"/>
    </source>
</evidence>
<dbReference type="HAMAP" id="MF_00376">
    <property type="entry name" value="Dephospho_CoA_kinase"/>
    <property type="match status" value="1"/>
</dbReference>
<dbReference type="UniPathway" id="UPA00241">
    <property type="reaction ID" value="UER00356"/>
</dbReference>
<reference evidence="7 8" key="1">
    <citation type="submission" date="2017-04" db="EMBL/GenBank/DDBJ databases">
        <authorList>
            <person name="Afonso C.L."/>
            <person name="Miller P.J."/>
            <person name="Scott M.A."/>
            <person name="Spackman E."/>
            <person name="Goraichik I."/>
            <person name="Dimitrov K.M."/>
            <person name="Suarez D.L."/>
            <person name="Swayne D.E."/>
        </authorList>
    </citation>
    <scope>NUCLEOTIDE SEQUENCE [LARGE SCALE GENOMIC DNA]</scope>
    <source>
        <strain evidence="7 8">DSM 26133</strain>
    </source>
</reference>
<dbReference type="Pfam" id="PF01121">
    <property type="entry name" value="CoaE"/>
    <property type="match status" value="1"/>
</dbReference>
<dbReference type="EMBL" id="FWYF01000003">
    <property type="protein sequence ID" value="SMD35937.1"/>
    <property type="molecule type" value="Genomic_DNA"/>
</dbReference>
<proteinExistence type="inferred from homology"/>
<evidence type="ECO:0000256" key="4">
    <source>
        <dbReference type="ARBA" id="ARBA00022993"/>
    </source>
</evidence>
<keyword evidence="8" id="KW-1185">Reference proteome</keyword>
<dbReference type="CDD" id="cd02022">
    <property type="entry name" value="DPCK"/>
    <property type="match status" value="1"/>
</dbReference>
<keyword evidence="2 5" id="KW-0547">Nucleotide-binding</keyword>
<evidence type="ECO:0000313" key="7">
    <source>
        <dbReference type="EMBL" id="SMD35937.1"/>
    </source>
</evidence>
<comment type="catalytic activity">
    <reaction evidence="5">
        <text>3'-dephospho-CoA + ATP = ADP + CoA + H(+)</text>
        <dbReference type="Rhea" id="RHEA:18245"/>
        <dbReference type="ChEBI" id="CHEBI:15378"/>
        <dbReference type="ChEBI" id="CHEBI:30616"/>
        <dbReference type="ChEBI" id="CHEBI:57287"/>
        <dbReference type="ChEBI" id="CHEBI:57328"/>
        <dbReference type="ChEBI" id="CHEBI:456216"/>
        <dbReference type="EC" id="2.7.1.24"/>
    </reaction>
</comment>
<sequence>MKTVGITGGIGSGKSTACEVFKILGIPVYQADERAKHLMQHDPDLKLDIVKTFGEESYKNGELNRPYLAQTIFSDIKKTTKMNALVHPAVGKDFQSWLKSQDAPYVLKEAALMIESGSYKKLDLLINVFAPVDIRIQRVQKRDPQRSLDEIKGIINKQADEKKRGELSDLIINNDGTELLIPQILTIHTHLVSAGR</sequence>
<dbReference type="SUPFAM" id="SSF52540">
    <property type="entry name" value="P-loop containing nucleoside triphosphate hydrolases"/>
    <property type="match status" value="1"/>
</dbReference>
<dbReference type="OrthoDB" id="9812943at2"/>
<comment type="similarity">
    <text evidence="1 5">Belongs to the CoaE family.</text>
</comment>
<dbReference type="GO" id="GO:0015937">
    <property type="term" value="P:coenzyme A biosynthetic process"/>
    <property type="evidence" value="ECO:0007669"/>
    <property type="project" value="UniProtKB-UniRule"/>
</dbReference>
<dbReference type="EC" id="2.7.1.24" evidence="5 6"/>
<organism evidence="7 8">
    <name type="scientific">Reichenbachiella faecimaris</name>
    <dbReference type="NCBI Taxonomy" id="692418"/>
    <lineage>
        <taxon>Bacteria</taxon>
        <taxon>Pseudomonadati</taxon>
        <taxon>Bacteroidota</taxon>
        <taxon>Cytophagia</taxon>
        <taxon>Cytophagales</taxon>
        <taxon>Reichenbachiellaceae</taxon>
        <taxon>Reichenbachiella</taxon>
    </lineage>
</organism>
<keyword evidence="3 5" id="KW-0067">ATP-binding</keyword>
<dbReference type="PANTHER" id="PTHR10695">
    <property type="entry name" value="DEPHOSPHO-COA KINASE-RELATED"/>
    <property type="match status" value="1"/>
</dbReference>
<evidence type="ECO:0000256" key="3">
    <source>
        <dbReference type="ARBA" id="ARBA00022840"/>
    </source>
</evidence>
<dbReference type="Gene3D" id="3.40.50.300">
    <property type="entry name" value="P-loop containing nucleotide triphosphate hydrolases"/>
    <property type="match status" value="1"/>
</dbReference>
<evidence type="ECO:0000256" key="2">
    <source>
        <dbReference type="ARBA" id="ARBA00022741"/>
    </source>
</evidence>
<dbReference type="AlphaFoldDB" id="A0A1W2GH15"/>
<dbReference type="InterPro" id="IPR001977">
    <property type="entry name" value="Depp_CoAkinase"/>
</dbReference>
<dbReference type="PROSITE" id="PS51219">
    <property type="entry name" value="DPCK"/>
    <property type="match status" value="1"/>
</dbReference>
<keyword evidence="4 5" id="KW-0173">Coenzyme A biosynthesis</keyword>
<evidence type="ECO:0000256" key="1">
    <source>
        <dbReference type="ARBA" id="ARBA00009018"/>
    </source>
</evidence>
<evidence type="ECO:0000256" key="5">
    <source>
        <dbReference type="HAMAP-Rule" id="MF_00376"/>
    </source>
</evidence>
<protein>
    <recommendedName>
        <fullName evidence="5 6">Dephospho-CoA kinase</fullName>
        <ecNumber evidence="5 6">2.7.1.24</ecNumber>
    </recommendedName>
    <alternativeName>
        <fullName evidence="5">Dephosphocoenzyme A kinase</fullName>
    </alternativeName>
</protein>
<accession>A0A1W2GH15</accession>
<keyword evidence="5 7" id="KW-0418">Kinase</keyword>
<dbReference type="STRING" id="692418.SAMN04488029_2617"/>
<comment type="pathway">
    <text evidence="5">Cofactor biosynthesis; coenzyme A biosynthesis; CoA from (R)-pantothenate: step 5/5.</text>
</comment>
<dbReference type="GO" id="GO:0004140">
    <property type="term" value="F:dephospho-CoA kinase activity"/>
    <property type="evidence" value="ECO:0007669"/>
    <property type="project" value="UniProtKB-UniRule"/>
</dbReference>